<dbReference type="RefSeq" id="WP_093557790.1">
    <property type="nucleotide sequence ID" value="NZ_FPBO01000024.1"/>
</dbReference>
<name>A0A1I7L700_9BURK</name>
<protein>
    <submittedName>
        <fullName evidence="2">Uncharacterized conserved protein</fullName>
    </submittedName>
</protein>
<dbReference type="Pfam" id="PF13557">
    <property type="entry name" value="Phenol_MetA_deg"/>
    <property type="match status" value="1"/>
</dbReference>
<dbReference type="STRING" id="1035707.SAMN05216552_102413"/>
<dbReference type="InterPro" id="IPR025737">
    <property type="entry name" value="FApF"/>
</dbReference>
<feature type="signal peptide" evidence="1">
    <location>
        <begin position="1"/>
        <end position="28"/>
    </location>
</feature>
<dbReference type="EMBL" id="FPBO01000024">
    <property type="protein sequence ID" value="SFV05517.1"/>
    <property type="molecule type" value="Genomic_DNA"/>
</dbReference>
<evidence type="ECO:0000313" key="3">
    <source>
        <dbReference type="Proteomes" id="UP000199391"/>
    </source>
</evidence>
<dbReference type="AlphaFoldDB" id="A0A1I7L700"/>
<reference evidence="3" key="1">
    <citation type="submission" date="2016-10" db="EMBL/GenBank/DDBJ databases">
        <authorList>
            <person name="Varghese N."/>
            <person name="Submissions S."/>
        </authorList>
    </citation>
    <scope>NUCLEOTIDE SEQUENCE [LARGE SCALE GENOMIC DNA]</scope>
    <source>
        <strain evidence="3">CGMCC 1.11014</strain>
    </source>
</reference>
<feature type="chain" id="PRO_5011659739" evidence="1">
    <location>
        <begin position="29"/>
        <end position="299"/>
    </location>
</feature>
<keyword evidence="1" id="KW-0732">Signal</keyword>
<evidence type="ECO:0000313" key="2">
    <source>
        <dbReference type="EMBL" id="SFV05517.1"/>
    </source>
</evidence>
<organism evidence="2 3">
    <name type="scientific">Pseudoduganella namucuonensis</name>
    <dbReference type="NCBI Taxonomy" id="1035707"/>
    <lineage>
        <taxon>Bacteria</taxon>
        <taxon>Pseudomonadati</taxon>
        <taxon>Pseudomonadota</taxon>
        <taxon>Betaproteobacteria</taxon>
        <taxon>Burkholderiales</taxon>
        <taxon>Oxalobacteraceae</taxon>
        <taxon>Telluria group</taxon>
        <taxon>Pseudoduganella</taxon>
    </lineage>
</organism>
<keyword evidence="3" id="KW-1185">Reference proteome</keyword>
<sequence>MQHATRPASLPRLLAALTLAGLAPLGGAAEIATDPGDYAALPPGLQLGILYYQHAERDAYHAAGSRLPGPFSLSTDIGLARFVHYARLGDYVIDPQFIIPFGKVALKTPFGPLKPVNATGVGDPLVGGTLWVVNRPEQKQWLGLTAFVSLPVGAYDGARGPVNVGENRWKGIFQAGYVTALGKDVMLDLLAETAVYGDNDDFLGLRKEQRASYGVQTHLRYMLSAASSVALSYYHDFGGATSLNGADQRDRMNNGRWQLGFATFVTPSLQLMAQAGKAGKTENGARESSRLNLRVVKVY</sequence>
<proteinExistence type="predicted"/>
<dbReference type="OrthoDB" id="191143at2"/>
<accession>A0A1I7L700</accession>
<dbReference type="Proteomes" id="UP000199391">
    <property type="component" value="Unassembled WGS sequence"/>
</dbReference>
<evidence type="ECO:0000256" key="1">
    <source>
        <dbReference type="SAM" id="SignalP"/>
    </source>
</evidence>
<gene>
    <name evidence="2" type="ORF">SAMN05216552_102413</name>
</gene>